<evidence type="ECO:0000313" key="1">
    <source>
        <dbReference type="EMBL" id="SFT46389.1"/>
    </source>
</evidence>
<protein>
    <submittedName>
        <fullName evidence="1">Uncharacterized protein</fullName>
    </submittedName>
</protein>
<accession>A0A1I6Y768</accession>
<gene>
    <name evidence="1" type="ORF">SAMN05216474_0704</name>
</gene>
<organism evidence="1 2">
    <name type="scientific">Lishizhenia tianjinensis</name>
    <dbReference type="NCBI Taxonomy" id="477690"/>
    <lineage>
        <taxon>Bacteria</taxon>
        <taxon>Pseudomonadati</taxon>
        <taxon>Bacteroidota</taxon>
        <taxon>Flavobacteriia</taxon>
        <taxon>Flavobacteriales</taxon>
        <taxon>Crocinitomicaceae</taxon>
        <taxon>Lishizhenia</taxon>
    </lineage>
</organism>
<dbReference type="EMBL" id="FPAS01000001">
    <property type="protein sequence ID" value="SFT46389.1"/>
    <property type="molecule type" value="Genomic_DNA"/>
</dbReference>
<dbReference type="RefSeq" id="WP_170853659.1">
    <property type="nucleotide sequence ID" value="NZ_FPAS01000001.1"/>
</dbReference>
<sequence length="50" mass="5772">MLNRYNTTIAPVSKELKKGPSKESLEFILNYSKSTELKKNRKEGLVLFLN</sequence>
<proteinExistence type="predicted"/>
<keyword evidence="2" id="KW-1185">Reference proteome</keyword>
<evidence type="ECO:0000313" key="2">
    <source>
        <dbReference type="Proteomes" id="UP000236454"/>
    </source>
</evidence>
<reference evidence="1 2" key="1">
    <citation type="submission" date="2016-10" db="EMBL/GenBank/DDBJ databases">
        <authorList>
            <person name="de Groot N.N."/>
        </authorList>
    </citation>
    <scope>NUCLEOTIDE SEQUENCE [LARGE SCALE GENOMIC DNA]</scope>
    <source>
        <strain evidence="1 2">CGMCC 1.7005</strain>
    </source>
</reference>
<dbReference type="STRING" id="477690.SAMN05216474_0704"/>
<dbReference type="Proteomes" id="UP000236454">
    <property type="component" value="Unassembled WGS sequence"/>
</dbReference>
<name>A0A1I6Y768_9FLAO</name>
<dbReference type="AlphaFoldDB" id="A0A1I6Y768"/>